<accession>A0A2V5HC82</accession>
<proteinExistence type="predicted"/>
<sequence>MLLICYLSIATVCIPFAFWSWLPKKNRKKEKQTEQHPKSQSEEPKTPVAFSLILWLMMSVLLHLSSPDPGKYSILSGPPG</sequence>
<organism evidence="2 3">
    <name type="scientific">Aspergillus violaceofuscus (strain CBS 115571)</name>
    <dbReference type="NCBI Taxonomy" id="1450538"/>
    <lineage>
        <taxon>Eukaryota</taxon>
        <taxon>Fungi</taxon>
        <taxon>Dikarya</taxon>
        <taxon>Ascomycota</taxon>
        <taxon>Pezizomycotina</taxon>
        <taxon>Eurotiomycetes</taxon>
        <taxon>Eurotiomycetidae</taxon>
        <taxon>Eurotiales</taxon>
        <taxon>Aspergillaceae</taxon>
        <taxon>Aspergillus</taxon>
    </lineage>
</organism>
<feature type="transmembrane region" description="Helical" evidence="1">
    <location>
        <begin position="6"/>
        <end position="22"/>
    </location>
</feature>
<dbReference type="AlphaFoldDB" id="A0A2V5HC82"/>
<dbReference type="Proteomes" id="UP000249829">
    <property type="component" value="Unassembled WGS sequence"/>
</dbReference>
<keyword evidence="1" id="KW-1133">Transmembrane helix</keyword>
<name>A0A2V5HC82_ASPV1</name>
<keyword evidence="3" id="KW-1185">Reference proteome</keyword>
<protein>
    <submittedName>
        <fullName evidence="2">Uncharacterized protein</fullName>
    </submittedName>
</protein>
<reference evidence="2 3" key="1">
    <citation type="submission" date="2018-02" db="EMBL/GenBank/DDBJ databases">
        <title>The genomes of Aspergillus section Nigri reveals drivers in fungal speciation.</title>
        <authorList>
            <consortium name="DOE Joint Genome Institute"/>
            <person name="Vesth T.C."/>
            <person name="Nybo J."/>
            <person name="Theobald S."/>
            <person name="Brandl J."/>
            <person name="Frisvad J.C."/>
            <person name="Nielsen K.F."/>
            <person name="Lyhne E.K."/>
            <person name="Kogle M.E."/>
            <person name="Kuo A."/>
            <person name="Riley R."/>
            <person name="Clum A."/>
            <person name="Nolan M."/>
            <person name="Lipzen A."/>
            <person name="Salamov A."/>
            <person name="Henrissat B."/>
            <person name="Wiebenga A."/>
            <person name="De vries R.P."/>
            <person name="Grigoriev I.V."/>
            <person name="Mortensen U.H."/>
            <person name="Andersen M.R."/>
            <person name="Baker S.E."/>
        </authorList>
    </citation>
    <scope>NUCLEOTIDE SEQUENCE [LARGE SCALE GENOMIC DNA]</scope>
    <source>
        <strain evidence="2 3">CBS 115571</strain>
    </source>
</reference>
<evidence type="ECO:0000256" key="1">
    <source>
        <dbReference type="SAM" id="Phobius"/>
    </source>
</evidence>
<evidence type="ECO:0000313" key="3">
    <source>
        <dbReference type="Proteomes" id="UP000249829"/>
    </source>
</evidence>
<dbReference type="EMBL" id="KZ825140">
    <property type="protein sequence ID" value="PYI18793.1"/>
    <property type="molecule type" value="Genomic_DNA"/>
</dbReference>
<keyword evidence="1" id="KW-0812">Transmembrane</keyword>
<gene>
    <name evidence="2" type="ORF">BO99DRAFT_156785</name>
</gene>
<evidence type="ECO:0000313" key="2">
    <source>
        <dbReference type="EMBL" id="PYI18793.1"/>
    </source>
</evidence>
<keyword evidence="1" id="KW-0472">Membrane</keyword>